<proteinExistence type="predicted"/>
<dbReference type="EMBL" id="QRVK01000018">
    <property type="protein sequence ID" value="RGS41701.1"/>
    <property type="molecule type" value="Genomic_DNA"/>
</dbReference>
<dbReference type="Proteomes" id="UP000283295">
    <property type="component" value="Unassembled WGS sequence"/>
</dbReference>
<reference evidence="1 2" key="1">
    <citation type="submission" date="2018-08" db="EMBL/GenBank/DDBJ databases">
        <title>A genome reference for cultivated species of the human gut microbiota.</title>
        <authorList>
            <person name="Zou Y."/>
            <person name="Xue W."/>
            <person name="Luo G."/>
        </authorList>
    </citation>
    <scope>NUCLEOTIDE SEQUENCE [LARGE SCALE GENOMIC DNA]</scope>
    <source>
        <strain evidence="1 2">AF22-21</strain>
    </source>
</reference>
<evidence type="ECO:0000313" key="1">
    <source>
        <dbReference type="EMBL" id="RGS41701.1"/>
    </source>
</evidence>
<protein>
    <submittedName>
        <fullName evidence="1">Uncharacterized protein</fullName>
    </submittedName>
</protein>
<name>A0A3R6CU66_9FIRM</name>
<dbReference type="AlphaFoldDB" id="A0A3R6CU66"/>
<evidence type="ECO:0000313" key="2">
    <source>
        <dbReference type="Proteomes" id="UP000283295"/>
    </source>
</evidence>
<gene>
    <name evidence="1" type="ORF">DWX94_08295</name>
</gene>
<organism evidence="1 2">
    <name type="scientific">Coprococcus eutactus</name>
    <dbReference type="NCBI Taxonomy" id="33043"/>
    <lineage>
        <taxon>Bacteria</taxon>
        <taxon>Bacillati</taxon>
        <taxon>Bacillota</taxon>
        <taxon>Clostridia</taxon>
        <taxon>Lachnospirales</taxon>
        <taxon>Lachnospiraceae</taxon>
        <taxon>Coprococcus</taxon>
    </lineage>
</organism>
<sequence length="69" mass="7917">MTFTANTSYALQENESFNIELSDTLESDIVFTSDVYGYIDADYVITVKEVYVYLKSTLKNFVDFSQTFA</sequence>
<comment type="caution">
    <text evidence="1">The sequence shown here is derived from an EMBL/GenBank/DDBJ whole genome shotgun (WGS) entry which is preliminary data.</text>
</comment>
<accession>A0A3R6CU66</accession>